<reference evidence="1 2" key="2">
    <citation type="journal article" date="2022" name="Mol. Ecol. Resour.">
        <title>The genomes of chicory, endive, great burdock and yacon provide insights into Asteraceae paleo-polyploidization history and plant inulin production.</title>
        <authorList>
            <person name="Fan W."/>
            <person name="Wang S."/>
            <person name="Wang H."/>
            <person name="Wang A."/>
            <person name="Jiang F."/>
            <person name="Liu H."/>
            <person name="Zhao H."/>
            <person name="Xu D."/>
            <person name="Zhang Y."/>
        </authorList>
    </citation>
    <scope>NUCLEOTIDE SEQUENCE [LARGE SCALE GENOMIC DNA]</scope>
    <source>
        <strain evidence="2">cv. Niubang</strain>
    </source>
</reference>
<keyword evidence="2" id="KW-1185">Reference proteome</keyword>
<proteinExistence type="predicted"/>
<gene>
    <name evidence="1" type="ORF">L6452_44455</name>
</gene>
<sequence length="933" mass="105760">MSTNVMYSPREEDKQELQKQLGCMNGIFQLFDRRYLLGQRRRKNLTQGQVEDGNKEFNNASEKPKENQKTANTVAKEKHRVSVESSRNSFSSSCSSLDCSKRVQTEQSSFCPSLGSEPSSPTSRKQPDLSVQPADIRDVVKDSMTRKPRAVPVKTVAKDERKGPAMTHVDSPRPLQQHPKPVSYDRKDQNLAKLREISRGVKEVKEVSRFSCDGMESPYKLKSIKELPRLSLDSKQSPIRNRANESRRILTTRETHTMDQTHEPGSNKRPPSSVVARLMGLEVLHDFMNEGEILKIKPCLDDEMISLSRSRKREESNHNVSIPPQRGIGKAVAIIPLEPAPWKQEGGQKQQTKNKKAPERVDHGCHSVYGEIGKRLTEVEFNTSGKDLRALKHILEAIQRTKMRLENKDQDLDDISSDPRQNQKNVPPVSPTIKKIRTTIKPANLASDSMVNTSLQRVKKVNHTGDRTGRQSTRNTTPIETKAIGRTRKSTSPSKALEYPTAQNYWNSRNAGTVSPRLQRSNNGVQKQSVCGPSSNGRLTVSESNTRNLKTRFISRLQTNEQSCRYRSDTRDLSQQGDTGSFPSESDTSVTSQNEIEVTSREWTGENNSVYQPRENHKNKFAERLIEYKPMAELAMPTIEQPSPVSVLDAFYTEEAPSPIQKKSYAFKDDEDLRFDEPEWNQVGIDNLVSTTELDQSSSRFNHLKIENIKHLVHQIELLNSSPEEATINHCEFFPQDIINEDHKYIKEILLASGLLKNLDCATTIIHLHPTGSLINPELFNVLEKTKECTKLTDDEYNKKNASSEKIRRKMIFDTVNNILFQKLARSASSGLWTTKRKSGILNGEKLLKELCSEINNLQTNTPGGLYDEIINIISSDVNKRSEDWDDNCNEVPALVLDIERLIFKDLISEIVNAKVTGLQDGPERHCRQLFLL</sequence>
<evidence type="ECO:0000313" key="2">
    <source>
        <dbReference type="Proteomes" id="UP001055879"/>
    </source>
</evidence>
<comment type="caution">
    <text evidence="1">The sequence shown here is derived from an EMBL/GenBank/DDBJ whole genome shotgun (WGS) entry which is preliminary data.</text>
</comment>
<dbReference type="EMBL" id="CM042064">
    <property type="protein sequence ID" value="KAI3665820.1"/>
    <property type="molecule type" value="Genomic_DNA"/>
</dbReference>
<name>A0ACB8XGY8_ARCLA</name>
<accession>A0ACB8XGY8</accession>
<organism evidence="1 2">
    <name type="scientific">Arctium lappa</name>
    <name type="common">Greater burdock</name>
    <name type="synonym">Lappa major</name>
    <dbReference type="NCBI Taxonomy" id="4217"/>
    <lineage>
        <taxon>Eukaryota</taxon>
        <taxon>Viridiplantae</taxon>
        <taxon>Streptophyta</taxon>
        <taxon>Embryophyta</taxon>
        <taxon>Tracheophyta</taxon>
        <taxon>Spermatophyta</taxon>
        <taxon>Magnoliopsida</taxon>
        <taxon>eudicotyledons</taxon>
        <taxon>Gunneridae</taxon>
        <taxon>Pentapetalae</taxon>
        <taxon>asterids</taxon>
        <taxon>campanulids</taxon>
        <taxon>Asterales</taxon>
        <taxon>Asteraceae</taxon>
        <taxon>Carduoideae</taxon>
        <taxon>Cardueae</taxon>
        <taxon>Arctiinae</taxon>
        <taxon>Arctium</taxon>
    </lineage>
</organism>
<reference evidence="2" key="1">
    <citation type="journal article" date="2022" name="Mol. Ecol. Resour.">
        <title>The genomes of chicory, endive, great burdock and yacon provide insights into Asteraceae palaeo-polyploidization history and plant inulin production.</title>
        <authorList>
            <person name="Fan W."/>
            <person name="Wang S."/>
            <person name="Wang H."/>
            <person name="Wang A."/>
            <person name="Jiang F."/>
            <person name="Liu H."/>
            <person name="Zhao H."/>
            <person name="Xu D."/>
            <person name="Zhang Y."/>
        </authorList>
    </citation>
    <scope>NUCLEOTIDE SEQUENCE [LARGE SCALE GENOMIC DNA]</scope>
    <source>
        <strain evidence="2">cv. Niubang</strain>
    </source>
</reference>
<dbReference type="Proteomes" id="UP001055879">
    <property type="component" value="Linkage Group LG18"/>
</dbReference>
<protein>
    <submittedName>
        <fullName evidence="1">Uncharacterized protein</fullName>
    </submittedName>
</protein>
<evidence type="ECO:0000313" key="1">
    <source>
        <dbReference type="EMBL" id="KAI3665820.1"/>
    </source>
</evidence>